<keyword evidence="3" id="KW-1133">Transmembrane helix</keyword>
<keyword evidence="3" id="KW-0812">Transmembrane</keyword>
<evidence type="ECO:0000256" key="3">
    <source>
        <dbReference type="SAM" id="Phobius"/>
    </source>
</evidence>
<accession>A0A7K4ARY2</accession>
<organism evidence="5 6">
    <name type="scientific">Methanosarcina flavescens</name>
    <dbReference type="NCBI Taxonomy" id="1715806"/>
    <lineage>
        <taxon>Archaea</taxon>
        <taxon>Methanobacteriati</taxon>
        <taxon>Methanobacteriota</taxon>
        <taxon>Stenosarchaea group</taxon>
        <taxon>Methanomicrobia</taxon>
        <taxon>Methanosarcinales</taxon>
        <taxon>Methanosarcinaceae</taxon>
        <taxon>Methanosarcina</taxon>
    </lineage>
</organism>
<keyword evidence="1" id="KW-0732">Signal</keyword>
<feature type="region of interest" description="Disordered" evidence="2">
    <location>
        <begin position="230"/>
        <end position="264"/>
    </location>
</feature>
<proteinExistence type="predicted"/>
<evidence type="ECO:0000259" key="4">
    <source>
        <dbReference type="Pfam" id="PF18204"/>
    </source>
</evidence>
<evidence type="ECO:0000313" key="6">
    <source>
        <dbReference type="Proteomes" id="UP000585579"/>
    </source>
</evidence>
<feature type="domain" description="PGF-CTERM archaeal protein-sorting signal" evidence="4">
    <location>
        <begin position="266"/>
        <end position="286"/>
    </location>
</feature>
<keyword evidence="3" id="KW-0472">Membrane</keyword>
<gene>
    <name evidence="5" type="ORF">GX302_00940</name>
</gene>
<evidence type="ECO:0000256" key="2">
    <source>
        <dbReference type="SAM" id="MobiDB-lite"/>
    </source>
</evidence>
<dbReference type="Proteomes" id="UP000585579">
    <property type="component" value="Unassembled WGS sequence"/>
</dbReference>
<reference evidence="5 6" key="1">
    <citation type="journal article" date="2020" name="Biotechnol. Biofuels">
        <title>New insights from the biogas microbiome by comprehensive genome-resolved metagenomics of nearly 1600 species originating from multiple anaerobic digesters.</title>
        <authorList>
            <person name="Campanaro S."/>
            <person name="Treu L."/>
            <person name="Rodriguez-R L.M."/>
            <person name="Kovalovszki A."/>
            <person name="Ziels R.M."/>
            <person name="Maus I."/>
            <person name="Zhu X."/>
            <person name="Kougias P.G."/>
            <person name="Basile A."/>
            <person name="Luo G."/>
            <person name="Schluter A."/>
            <person name="Konstantinidis K.T."/>
            <person name="Angelidaki I."/>
        </authorList>
    </citation>
    <scope>NUCLEOTIDE SEQUENCE [LARGE SCALE GENOMIC DNA]</scope>
    <source>
        <strain evidence="5">AS22ysBPME_46</strain>
    </source>
</reference>
<dbReference type="GeneID" id="53688715"/>
<protein>
    <recommendedName>
        <fullName evidence="4">PGF-CTERM archaeal protein-sorting signal domain-containing protein</fullName>
    </recommendedName>
</protein>
<dbReference type="OrthoDB" id="136880at2157"/>
<feature type="compositionally biased region" description="Low complexity" evidence="2">
    <location>
        <begin position="238"/>
        <end position="251"/>
    </location>
</feature>
<dbReference type="Pfam" id="PF18204">
    <property type="entry name" value="PGF-CTERM"/>
    <property type="match status" value="1"/>
</dbReference>
<dbReference type="RefSeq" id="WP_167829605.1">
    <property type="nucleotide sequence ID" value="NZ_CP032683.1"/>
</dbReference>
<evidence type="ECO:0000313" key="5">
    <source>
        <dbReference type="EMBL" id="NLK31436.1"/>
    </source>
</evidence>
<comment type="caution">
    <text evidence="5">The sequence shown here is derived from an EMBL/GenBank/DDBJ whole genome shotgun (WGS) entry which is preliminary data.</text>
</comment>
<evidence type="ECO:0000256" key="1">
    <source>
        <dbReference type="ARBA" id="ARBA00022729"/>
    </source>
</evidence>
<dbReference type="EMBL" id="JAAYQL010000005">
    <property type="protein sequence ID" value="NLK31436.1"/>
    <property type="molecule type" value="Genomic_DNA"/>
</dbReference>
<feature type="transmembrane region" description="Helical" evidence="3">
    <location>
        <begin position="263"/>
        <end position="283"/>
    </location>
</feature>
<dbReference type="AlphaFoldDB" id="A0A7K4ARY2"/>
<dbReference type="InterPro" id="IPR026371">
    <property type="entry name" value="PGF_CTERM"/>
</dbReference>
<name>A0A7K4ARY2_9EURY</name>
<sequence>MKKYLPILMMSIFVFGAVLTGAVAGAADNPLVNDTASKILNTNESADQPVNESANQSVNKSVNQSINQSANKSINQSVNQSVPLNETCLTNVTETEAAVPVAEQKFRVGPTVTLRPVNDVITENEDGIVELYIDNPSLNDVTLNVDARISVPAGIHVYGQGFAQTGAAGTVYGIFSVPPGSARTIYINIKGEKVGTSTVHFSGLYWPGDNKDDYNPISLSHPFIVEQASKNPGEAPSFEESNPEEVSSSEENGGIKAEGEGSISAPGFGILIAAIGLLGVYAAKRK</sequence>
<feature type="region of interest" description="Disordered" evidence="2">
    <location>
        <begin position="45"/>
        <end position="66"/>
    </location>
</feature>